<accession>A0A9N9LKG9</accession>
<keyword evidence="2" id="KW-0812">Transmembrane</keyword>
<dbReference type="Proteomes" id="UP000701801">
    <property type="component" value="Unassembled WGS sequence"/>
</dbReference>
<feature type="compositionally biased region" description="Polar residues" evidence="1">
    <location>
        <begin position="236"/>
        <end position="250"/>
    </location>
</feature>
<protein>
    <submittedName>
        <fullName evidence="3">Uncharacterized protein</fullName>
    </submittedName>
</protein>
<sequence length="250" mass="29455">MEYRDEAQVFKEVRGRYLLGHYSALESRIIWTSCFRMKECNGRKLEGEQYDLLSVGQRRLKRYINQESPSWDCNVIAGVYYVFLVIFVIGEIEVDPIYQRLFLLSLAGIILSWVKLASLKPSRARRIRKRYMEAVSLETLNKSDSMDMEKCECEIYNYTWMKLSPEDQDAAIEDAIDYWATLENTKAKDKRLLDRNQAQKARIRPPIAPIHAQDRKTQESKKPSSKKRHSKRIKHNAQQAKTQRNQNPKF</sequence>
<gene>
    <name evidence="3" type="ORF">HYALB_00008553</name>
</gene>
<reference evidence="3" key="1">
    <citation type="submission" date="2021-07" db="EMBL/GenBank/DDBJ databases">
        <authorList>
            <person name="Durling M."/>
        </authorList>
    </citation>
    <scope>NUCLEOTIDE SEQUENCE</scope>
</reference>
<dbReference type="EMBL" id="CAJVRM010000087">
    <property type="protein sequence ID" value="CAG8974004.1"/>
    <property type="molecule type" value="Genomic_DNA"/>
</dbReference>
<keyword evidence="2" id="KW-1133">Transmembrane helix</keyword>
<feature type="transmembrane region" description="Helical" evidence="2">
    <location>
        <begin position="71"/>
        <end position="89"/>
    </location>
</feature>
<feature type="region of interest" description="Disordered" evidence="1">
    <location>
        <begin position="196"/>
        <end position="250"/>
    </location>
</feature>
<keyword evidence="4" id="KW-1185">Reference proteome</keyword>
<feature type="transmembrane region" description="Helical" evidence="2">
    <location>
        <begin position="101"/>
        <end position="119"/>
    </location>
</feature>
<feature type="compositionally biased region" description="Basic residues" evidence="1">
    <location>
        <begin position="223"/>
        <end position="235"/>
    </location>
</feature>
<name>A0A9N9LKG9_9HELO</name>
<feature type="compositionally biased region" description="Basic and acidic residues" evidence="1">
    <location>
        <begin position="212"/>
        <end position="222"/>
    </location>
</feature>
<dbReference type="OrthoDB" id="10351944at2759"/>
<proteinExistence type="predicted"/>
<organism evidence="3 4">
    <name type="scientific">Hymenoscyphus albidus</name>
    <dbReference type="NCBI Taxonomy" id="595503"/>
    <lineage>
        <taxon>Eukaryota</taxon>
        <taxon>Fungi</taxon>
        <taxon>Dikarya</taxon>
        <taxon>Ascomycota</taxon>
        <taxon>Pezizomycotina</taxon>
        <taxon>Leotiomycetes</taxon>
        <taxon>Helotiales</taxon>
        <taxon>Helotiaceae</taxon>
        <taxon>Hymenoscyphus</taxon>
    </lineage>
</organism>
<dbReference type="AlphaFoldDB" id="A0A9N9LKG9"/>
<evidence type="ECO:0000313" key="3">
    <source>
        <dbReference type="EMBL" id="CAG8974004.1"/>
    </source>
</evidence>
<comment type="caution">
    <text evidence="3">The sequence shown here is derived from an EMBL/GenBank/DDBJ whole genome shotgun (WGS) entry which is preliminary data.</text>
</comment>
<keyword evidence="2" id="KW-0472">Membrane</keyword>
<evidence type="ECO:0000256" key="2">
    <source>
        <dbReference type="SAM" id="Phobius"/>
    </source>
</evidence>
<evidence type="ECO:0000256" key="1">
    <source>
        <dbReference type="SAM" id="MobiDB-lite"/>
    </source>
</evidence>
<evidence type="ECO:0000313" key="4">
    <source>
        <dbReference type="Proteomes" id="UP000701801"/>
    </source>
</evidence>